<dbReference type="OrthoDB" id="199516at2157"/>
<feature type="transmembrane region" description="Helical" evidence="8">
    <location>
        <begin position="162"/>
        <end position="182"/>
    </location>
</feature>
<evidence type="ECO:0000256" key="1">
    <source>
        <dbReference type="ARBA" id="ARBA00004651"/>
    </source>
</evidence>
<evidence type="ECO:0000256" key="4">
    <source>
        <dbReference type="ARBA" id="ARBA00022746"/>
    </source>
</evidence>
<comment type="caution">
    <text evidence="9">The sequence shown here is derived from an EMBL/GenBank/DDBJ whole genome shotgun (WGS) entry which is preliminary data.</text>
</comment>
<accession>M0HX40</accession>
<dbReference type="InterPro" id="IPR017825">
    <property type="entry name" value="Lycopene_cyclase_dom"/>
</dbReference>
<dbReference type="NCBIfam" id="TIGR03462">
    <property type="entry name" value="CarR_dom_SF"/>
    <property type="match status" value="1"/>
</dbReference>
<feature type="transmembrane region" description="Helical" evidence="8">
    <location>
        <begin position="203"/>
        <end position="225"/>
    </location>
</feature>
<keyword evidence="3 8" id="KW-0812">Transmembrane</keyword>
<sequence length="402" mass="42699">MSISRHGTGAKAALGALASQVHPVFMLPPLAASWFGAILAGEFSLLPGALHAAAVFFGVYTAHVKDGYIDFYHRGEDDDHPMTRRGCYLGLGGATLGFALSTAALVGVVDIGIVFLTLPGWLLGFFHAPQLDTNPVTATVGYPLGIALSILGGFYVQTATLAAAPLAFAGVLLLVLAGIKIIDDADDYEYDRSIDKRTVSVVLGIDSAFQLAYVLIGAGLFFVVAGSITGQFPPFAAVATLPFALVVLVARGATPKLATMLLVRGSYVFLALLVVAVAFRPLSGVRLPDIGVLGPYTYLATEIFFGGVAAVVLARAGREAARRVFRTIAVVYPVAYVWDWYSLEVGIFAIQLRTGIDLLGIPLEEHLFMVVVPAFVLAVHETLGQTRQANPKASQREQHIRE</sequence>
<dbReference type="CDD" id="cd13956">
    <property type="entry name" value="PT_UbiA"/>
    <property type="match status" value="1"/>
</dbReference>
<keyword evidence="5 8" id="KW-1133">Transmembrane helix</keyword>
<evidence type="ECO:0000256" key="5">
    <source>
        <dbReference type="ARBA" id="ARBA00022989"/>
    </source>
</evidence>
<feature type="transmembrane region" description="Helical" evidence="8">
    <location>
        <begin position="295"/>
        <end position="316"/>
    </location>
</feature>
<dbReference type="Pfam" id="PF01040">
    <property type="entry name" value="UbiA"/>
    <property type="match status" value="1"/>
</dbReference>
<dbReference type="GO" id="GO:0045436">
    <property type="term" value="F:lycopene beta cyclase activity"/>
    <property type="evidence" value="ECO:0007669"/>
    <property type="project" value="UniProtKB-ARBA"/>
</dbReference>
<feature type="transmembrane region" description="Helical" evidence="8">
    <location>
        <begin position="261"/>
        <end position="283"/>
    </location>
</feature>
<gene>
    <name evidence="9" type="ORF">C453_05029</name>
</gene>
<feature type="transmembrane region" description="Helical" evidence="8">
    <location>
        <begin position="140"/>
        <end position="156"/>
    </location>
</feature>
<organism evidence="9 10">
    <name type="scientific">Haloferax elongans ATCC BAA-1513</name>
    <dbReference type="NCBI Taxonomy" id="1230453"/>
    <lineage>
        <taxon>Archaea</taxon>
        <taxon>Methanobacteriati</taxon>
        <taxon>Methanobacteriota</taxon>
        <taxon>Stenosarchaea group</taxon>
        <taxon>Halobacteria</taxon>
        <taxon>Halobacteriales</taxon>
        <taxon>Haloferacaceae</taxon>
        <taxon>Haloferax</taxon>
    </lineage>
</organism>
<feature type="transmembrane region" description="Helical" evidence="8">
    <location>
        <begin position="12"/>
        <end position="37"/>
    </location>
</feature>
<name>M0HX40_HALEO</name>
<keyword evidence="6 8" id="KW-0472">Membrane</keyword>
<feature type="transmembrane region" description="Helical" evidence="8">
    <location>
        <begin position="43"/>
        <end position="64"/>
    </location>
</feature>
<dbReference type="Proteomes" id="UP000011612">
    <property type="component" value="Unassembled WGS sequence"/>
</dbReference>
<feature type="transmembrane region" description="Helical" evidence="8">
    <location>
        <begin position="111"/>
        <end position="128"/>
    </location>
</feature>
<reference evidence="9 10" key="1">
    <citation type="journal article" date="2014" name="PLoS Genet.">
        <title>Phylogenetically driven sequencing of extremely halophilic archaea reveals strategies for static and dynamic osmo-response.</title>
        <authorList>
            <person name="Becker E.A."/>
            <person name="Seitzer P.M."/>
            <person name="Tritt A."/>
            <person name="Larsen D."/>
            <person name="Krusor M."/>
            <person name="Yao A.I."/>
            <person name="Wu D."/>
            <person name="Madern D."/>
            <person name="Eisen J.A."/>
            <person name="Darling A.E."/>
            <person name="Facciotti M.T."/>
        </authorList>
    </citation>
    <scope>NUCLEOTIDE SEQUENCE [LARGE SCALE GENOMIC DNA]</scope>
    <source>
        <strain evidence="9 10">ATCC BAA-1513</strain>
    </source>
</reference>
<evidence type="ECO:0000313" key="10">
    <source>
        <dbReference type="Proteomes" id="UP000011612"/>
    </source>
</evidence>
<evidence type="ECO:0000256" key="7">
    <source>
        <dbReference type="ARBA" id="ARBA00023235"/>
    </source>
</evidence>
<dbReference type="InterPro" id="IPR000537">
    <property type="entry name" value="UbiA_prenyltransferase"/>
</dbReference>
<evidence type="ECO:0000313" key="9">
    <source>
        <dbReference type="EMBL" id="ELZ87689.1"/>
    </source>
</evidence>
<comment type="subcellular location">
    <subcellularLocation>
        <location evidence="1">Cell membrane</location>
        <topology evidence="1">Multi-pass membrane protein</topology>
    </subcellularLocation>
</comment>
<proteinExistence type="predicted"/>
<dbReference type="GO" id="GO:0016765">
    <property type="term" value="F:transferase activity, transferring alkyl or aryl (other than methyl) groups"/>
    <property type="evidence" value="ECO:0007669"/>
    <property type="project" value="InterPro"/>
</dbReference>
<protein>
    <submittedName>
        <fullName evidence="9">Lycopene cyclase domain protein</fullName>
    </submittedName>
</protein>
<evidence type="ECO:0000256" key="6">
    <source>
        <dbReference type="ARBA" id="ARBA00023136"/>
    </source>
</evidence>
<keyword evidence="7" id="KW-0413">Isomerase</keyword>
<evidence type="ECO:0000256" key="3">
    <source>
        <dbReference type="ARBA" id="ARBA00022692"/>
    </source>
</evidence>
<keyword evidence="4" id="KW-0125">Carotenoid biosynthesis</keyword>
<keyword evidence="10" id="KW-1185">Reference proteome</keyword>
<dbReference type="PATRIC" id="fig|1230453.4.peg.964"/>
<dbReference type="EMBL" id="AOLK01000011">
    <property type="protein sequence ID" value="ELZ87689.1"/>
    <property type="molecule type" value="Genomic_DNA"/>
</dbReference>
<dbReference type="GO" id="GO:0016872">
    <property type="term" value="F:intramolecular lyase activity"/>
    <property type="evidence" value="ECO:0007669"/>
    <property type="project" value="InterPro"/>
</dbReference>
<dbReference type="RefSeq" id="WP_008323087.1">
    <property type="nucleotide sequence ID" value="NZ_AOLK01000011.1"/>
</dbReference>
<feature type="transmembrane region" description="Helical" evidence="8">
    <location>
        <begin position="231"/>
        <end position="249"/>
    </location>
</feature>
<dbReference type="STRING" id="1230453.C453_05029"/>
<evidence type="ECO:0000256" key="8">
    <source>
        <dbReference type="SAM" id="Phobius"/>
    </source>
</evidence>
<comment type="pathway">
    <text evidence="2">Carotenoid biosynthesis.</text>
</comment>
<dbReference type="AlphaFoldDB" id="M0HX40"/>
<evidence type="ECO:0000256" key="2">
    <source>
        <dbReference type="ARBA" id="ARBA00004829"/>
    </source>
</evidence>
<feature type="transmembrane region" description="Helical" evidence="8">
    <location>
        <begin position="85"/>
        <end position="105"/>
    </location>
</feature>
<dbReference type="GO" id="GO:0005886">
    <property type="term" value="C:plasma membrane"/>
    <property type="evidence" value="ECO:0007669"/>
    <property type="project" value="UniProtKB-SubCell"/>
</dbReference>
<dbReference type="GO" id="GO:0016117">
    <property type="term" value="P:carotenoid biosynthetic process"/>
    <property type="evidence" value="ECO:0007669"/>
    <property type="project" value="UniProtKB-KW"/>
</dbReference>